<feature type="domain" description="HTH tetR-type" evidence="3">
    <location>
        <begin position="11"/>
        <end position="71"/>
    </location>
</feature>
<proteinExistence type="predicted"/>
<keyword evidence="1 2" id="KW-0238">DNA-binding</keyword>
<dbReference type="InterPro" id="IPR001647">
    <property type="entry name" value="HTH_TetR"/>
</dbReference>
<reference evidence="4" key="1">
    <citation type="submission" date="2024-07" db="EMBL/GenBank/DDBJ databases">
        <title>Halotolerant mesophilic bacterium Ornithinibacillus sp. 4-3, sp. nov., isolated from soil.</title>
        <authorList>
            <person name="Sidarenka A.V."/>
            <person name="Guliayeva D.E."/>
            <person name="Leanovich S.I."/>
            <person name="Hileuskaya K.S."/>
            <person name="Akhremchuk A.E."/>
            <person name="Sikolenko M.A."/>
            <person name="Valentovich L.N."/>
        </authorList>
    </citation>
    <scope>NUCLEOTIDE SEQUENCE</scope>
    <source>
        <strain evidence="4">4-3</strain>
    </source>
</reference>
<dbReference type="PRINTS" id="PR00455">
    <property type="entry name" value="HTHTETR"/>
</dbReference>
<evidence type="ECO:0000256" key="1">
    <source>
        <dbReference type="ARBA" id="ARBA00023125"/>
    </source>
</evidence>
<dbReference type="EMBL" id="CP162599">
    <property type="protein sequence ID" value="XDK34355.1"/>
    <property type="molecule type" value="Genomic_DNA"/>
</dbReference>
<dbReference type="Gene3D" id="1.10.357.10">
    <property type="entry name" value="Tetracycline Repressor, domain 2"/>
    <property type="match status" value="1"/>
</dbReference>
<dbReference type="PROSITE" id="PS50977">
    <property type="entry name" value="HTH_TETR_2"/>
    <property type="match status" value="1"/>
</dbReference>
<dbReference type="GO" id="GO:0006355">
    <property type="term" value="P:regulation of DNA-templated transcription"/>
    <property type="evidence" value="ECO:0007669"/>
    <property type="project" value="UniProtKB-ARBA"/>
</dbReference>
<dbReference type="RefSeq" id="WP_368655027.1">
    <property type="nucleotide sequence ID" value="NZ_CP162599.1"/>
</dbReference>
<feature type="DNA-binding region" description="H-T-H motif" evidence="2">
    <location>
        <begin position="34"/>
        <end position="53"/>
    </location>
</feature>
<dbReference type="SUPFAM" id="SSF48498">
    <property type="entry name" value="Tetracyclin repressor-like, C-terminal domain"/>
    <property type="match status" value="1"/>
</dbReference>
<dbReference type="SUPFAM" id="SSF46689">
    <property type="entry name" value="Homeodomain-like"/>
    <property type="match status" value="1"/>
</dbReference>
<dbReference type="PROSITE" id="PS01081">
    <property type="entry name" value="HTH_TETR_1"/>
    <property type="match status" value="1"/>
</dbReference>
<dbReference type="InterPro" id="IPR050109">
    <property type="entry name" value="HTH-type_TetR-like_transc_reg"/>
</dbReference>
<dbReference type="AlphaFoldDB" id="A0AB39HVG6"/>
<gene>
    <name evidence="4" type="ORF">AB4Y30_08385</name>
</gene>
<dbReference type="PANTHER" id="PTHR30328:SF54">
    <property type="entry name" value="HTH-TYPE TRANSCRIPTIONAL REPRESSOR SCO4008"/>
    <property type="match status" value="1"/>
</dbReference>
<evidence type="ECO:0000313" key="4">
    <source>
        <dbReference type="EMBL" id="XDK34355.1"/>
    </source>
</evidence>
<accession>A0AB39HVG6</accession>
<dbReference type="InterPro" id="IPR009057">
    <property type="entry name" value="Homeodomain-like_sf"/>
</dbReference>
<dbReference type="InterPro" id="IPR023772">
    <property type="entry name" value="DNA-bd_HTH_TetR-type_CS"/>
</dbReference>
<dbReference type="PANTHER" id="PTHR30328">
    <property type="entry name" value="TRANSCRIPTIONAL REPRESSOR"/>
    <property type="match status" value="1"/>
</dbReference>
<dbReference type="InterPro" id="IPR036271">
    <property type="entry name" value="Tet_transcr_reg_TetR-rel_C_sf"/>
</dbReference>
<protein>
    <submittedName>
        <fullName evidence="4">TetR/AcrR family transcriptional regulator</fullName>
    </submittedName>
</protein>
<organism evidence="4">
    <name type="scientific">Ornithinibacillus sp. 4-3</name>
    <dbReference type="NCBI Taxonomy" id="3231488"/>
    <lineage>
        <taxon>Bacteria</taxon>
        <taxon>Bacillati</taxon>
        <taxon>Bacillota</taxon>
        <taxon>Bacilli</taxon>
        <taxon>Bacillales</taxon>
        <taxon>Bacillaceae</taxon>
        <taxon>Ornithinibacillus</taxon>
    </lineage>
</organism>
<dbReference type="Gene3D" id="1.10.10.60">
    <property type="entry name" value="Homeodomain-like"/>
    <property type="match status" value="1"/>
</dbReference>
<evidence type="ECO:0000256" key="2">
    <source>
        <dbReference type="PROSITE-ProRule" id="PRU00335"/>
    </source>
</evidence>
<evidence type="ECO:0000259" key="3">
    <source>
        <dbReference type="PROSITE" id="PS50977"/>
    </source>
</evidence>
<sequence length="208" mass="24433">MMLPKMKSLDPKRKDAILNAALKEFAAKGFDDASTNVIAKEAGISKGLMFHYVNSKKDLFLFLYDYCTKMIDEEYLNLMKFDEQDIFEKLRQSYLLQLELIQKYPWIFEFINLSSVTKADEVNRELEKKTNEKLSLCQETMLDVVDESKFKDGLDIEKSKQLILWSNIGFTNQVLEDIRNMKTSELDYDHIIAELDGYLDELKKVFYK</sequence>
<name>A0AB39HVG6_9BACI</name>
<dbReference type="GO" id="GO:0003677">
    <property type="term" value="F:DNA binding"/>
    <property type="evidence" value="ECO:0007669"/>
    <property type="project" value="UniProtKB-UniRule"/>
</dbReference>
<dbReference type="Pfam" id="PF00440">
    <property type="entry name" value="TetR_N"/>
    <property type="match status" value="1"/>
</dbReference>